<dbReference type="InterPro" id="IPR056756">
    <property type="entry name" value="DUF2110_central"/>
</dbReference>
<evidence type="ECO:0000259" key="3">
    <source>
        <dbReference type="Pfam" id="PF24873"/>
    </source>
</evidence>
<dbReference type="EMBL" id="CP131060">
    <property type="protein sequence ID" value="WNY24742.1"/>
    <property type="molecule type" value="Genomic_DNA"/>
</dbReference>
<feature type="domain" description="DUF2110" evidence="1">
    <location>
        <begin position="78"/>
        <end position="162"/>
    </location>
</feature>
<keyword evidence="5" id="KW-1185">Reference proteome</keyword>
<evidence type="ECO:0000259" key="1">
    <source>
        <dbReference type="Pfam" id="PF09883"/>
    </source>
</evidence>
<feature type="domain" description="DUF2110" evidence="3">
    <location>
        <begin position="166"/>
        <end position="231"/>
    </location>
</feature>
<dbReference type="Proteomes" id="UP001303587">
    <property type="component" value="Chromosome"/>
</dbReference>
<organism evidence="4 5">
    <name type="scientific">Methanolapillus millepedarum</name>
    <dbReference type="NCBI Taxonomy" id="3028296"/>
    <lineage>
        <taxon>Archaea</taxon>
        <taxon>Methanobacteriati</taxon>
        <taxon>Methanobacteriota</taxon>
        <taxon>Stenosarchaea group</taxon>
        <taxon>Methanomicrobia</taxon>
        <taxon>Methanosarcinales</taxon>
        <taxon>Methanosarcinaceae</taxon>
        <taxon>Methanolapillus</taxon>
    </lineage>
</organism>
<feature type="domain" description="DUF2110" evidence="2">
    <location>
        <begin position="5"/>
        <end position="71"/>
    </location>
</feature>
<gene>
    <name evidence="4" type="ORF">MsAc7_02660</name>
</gene>
<evidence type="ECO:0008006" key="6">
    <source>
        <dbReference type="Google" id="ProtNLM"/>
    </source>
</evidence>
<dbReference type="InterPro" id="IPR056758">
    <property type="entry name" value="DUF2110_N"/>
</dbReference>
<evidence type="ECO:0000259" key="2">
    <source>
        <dbReference type="Pfam" id="PF24872"/>
    </source>
</evidence>
<accession>A0AA96ZVD7</accession>
<name>A0AA96ZVD7_9EURY</name>
<evidence type="ECO:0000313" key="5">
    <source>
        <dbReference type="Proteomes" id="UP001303587"/>
    </source>
</evidence>
<dbReference type="AlphaFoldDB" id="A0AA96ZVD7"/>
<protein>
    <recommendedName>
        <fullName evidence="6">DUF2110 family protein</fullName>
    </recommendedName>
</protein>
<proteinExistence type="predicted"/>
<dbReference type="Pfam" id="PF09883">
    <property type="entry name" value="DUF2110"/>
    <property type="match status" value="1"/>
</dbReference>
<reference evidence="4 5" key="1">
    <citation type="submission" date="2023-07" db="EMBL/GenBank/DDBJ databases">
        <title>Closed genoem sequence of Methanosarcinaceae archaeon Ac7.</title>
        <authorList>
            <person name="Poehlein A."/>
            <person name="Protasov E."/>
            <person name="Platt K."/>
            <person name="Reeh H."/>
            <person name="Daniel R."/>
            <person name="Brune A."/>
        </authorList>
    </citation>
    <scope>NUCLEOTIDE SEQUENCE [LARGE SCALE GENOMIC DNA]</scope>
    <source>
        <strain evidence="4 5">Ac7</strain>
    </source>
</reference>
<sequence length="237" mass="26052">MIYMMIELLQPVYGHEENAVKSLQAFMGEEFKDLDVVFEILPKGKHISVMISGDDEEISANFLSNAFGKPLQKSEIVPNETYKGFILKIEPEKITIDIGFEVAVSAISLSALGVGTPGQIAARFGMIPYLPVTIQFSKEQIEKGALTAGFSKEQIDLWWSWKKSSTDRVFVNNATRSQIKAALKKKGHGRDVYGVERLGLMECVIICHEKTDGPGIVASVGKLLPSQMGVMLAAKKS</sequence>
<evidence type="ECO:0000313" key="4">
    <source>
        <dbReference type="EMBL" id="WNY24742.1"/>
    </source>
</evidence>
<dbReference type="Pfam" id="PF24873">
    <property type="entry name" value="DUF2110_C"/>
    <property type="match status" value="1"/>
</dbReference>
<dbReference type="InterPro" id="IPR056757">
    <property type="entry name" value="DUF2110_C"/>
</dbReference>
<dbReference type="Pfam" id="PF24872">
    <property type="entry name" value="DUF2110_N"/>
    <property type="match status" value="1"/>
</dbReference>